<feature type="compositionally biased region" description="Basic residues" evidence="1">
    <location>
        <begin position="170"/>
        <end position="183"/>
    </location>
</feature>
<feature type="region of interest" description="Disordered" evidence="1">
    <location>
        <begin position="277"/>
        <end position="307"/>
    </location>
</feature>
<feature type="compositionally biased region" description="Polar residues" evidence="1">
    <location>
        <begin position="52"/>
        <end position="61"/>
    </location>
</feature>
<feature type="compositionally biased region" description="Basic and acidic residues" evidence="1">
    <location>
        <begin position="289"/>
        <end position="307"/>
    </location>
</feature>
<keyword evidence="3" id="KW-1185">Reference proteome</keyword>
<feature type="region of interest" description="Disordered" evidence="1">
    <location>
        <begin position="170"/>
        <end position="195"/>
    </location>
</feature>
<sequence length="307" mass="33767">MARTARALSNSAFKIAGANTAGAAAAAPWSVRRAISASIDDAAAQASDDAQVATSEPTNSRCVEKRSLSAPKTRSPAQVPHTYAASTSCAAGASASSASHEPIDPLDLGPVRLDHHRARAVIVEQSRRDLRAFGIEFARAVRRLAKEHGRRGARGSDDIILAAEVTSRHRTCGRNAHHRRHPQQQRARDPVAPNPIGAGCLGGPMTTHFRCWFRLWTRRLPRCCRRSHPGRRQQAFQPVEDHWTGRFPETAEAENRCRPRPLPPSSVVPRCRLLVPSNLSPETPNSVQRRSESSVDRAKLLERRRNE</sequence>
<comment type="caution">
    <text evidence="2">The sequence shown here is derived from an EMBL/GenBank/DDBJ whole genome shotgun (WGS) entry which is preliminary data.</text>
</comment>
<dbReference type="Proteomes" id="UP000197783">
    <property type="component" value="Unassembled WGS sequence"/>
</dbReference>
<dbReference type="AlphaFoldDB" id="A0A245ZDR2"/>
<proteinExistence type="predicted"/>
<protein>
    <submittedName>
        <fullName evidence="2">Uncharacterized protein</fullName>
    </submittedName>
</protein>
<reference evidence="2 3" key="1">
    <citation type="submission" date="2017-03" db="EMBL/GenBank/DDBJ databases">
        <title>Genome sequence of Sphingomonas mucosissima DSM 17494.</title>
        <authorList>
            <person name="Poehlein A."/>
            <person name="Wuebbeler J.H."/>
            <person name="Steinbuechel A."/>
            <person name="Daniel R."/>
        </authorList>
    </citation>
    <scope>NUCLEOTIDE SEQUENCE [LARGE SCALE GENOMIC DNA]</scope>
    <source>
        <strain evidence="2 3">DSM 17494</strain>
    </source>
</reference>
<evidence type="ECO:0000256" key="1">
    <source>
        <dbReference type="SAM" id="MobiDB-lite"/>
    </source>
</evidence>
<name>A0A245ZDR2_9SPHN</name>
<evidence type="ECO:0000313" key="2">
    <source>
        <dbReference type="EMBL" id="OWK27874.1"/>
    </source>
</evidence>
<gene>
    <name evidence="2" type="ORF">SPMU_33070</name>
</gene>
<feature type="compositionally biased region" description="Polar residues" evidence="1">
    <location>
        <begin position="277"/>
        <end position="288"/>
    </location>
</feature>
<feature type="region of interest" description="Disordered" evidence="1">
    <location>
        <begin position="47"/>
        <end position="83"/>
    </location>
</feature>
<organism evidence="2 3">
    <name type="scientific">Sphingomonas mucosissima</name>
    <dbReference type="NCBI Taxonomy" id="370959"/>
    <lineage>
        <taxon>Bacteria</taxon>
        <taxon>Pseudomonadati</taxon>
        <taxon>Pseudomonadota</taxon>
        <taxon>Alphaproteobacteria</taxon>
        <taxon>Sphingomonadales</taxon>
        <taxon>Sphingomonadaceae</taxon>
        <taxon>Sphingomonas</taxon>
    </lineage>
</organism>
<dbReference type="EMBL" id="NBBJ01000008">
    <property type="protein sequence ID" value="OWK27874.1"/>
    <property type="molecule type" value="Genomic_DNA"/>
</dbReference>
<evidence type="ECO:0000313" key="3">
    <source>
        <dbReference type="Proteomes" id="UP000197783"/>
    </source>
</evidence>
<accession>A0A245ZDR2</accession>